<dbReference type="InterPro" id="IPR051916">
    <property type="entry name" value="GPI-anchor_lipid_remodeler"/>
</dbReference>
<gene>
    <name evidence="2" type="ORF">SAMN06295984_2540</name>
</gene>
<dbReference type="SUPFAM" id="SSF56219">
    <property type="entry name" value="DNase I-like"/>
    <property type="match status" value="1"/>
</dbReference>
<dbReference type="GO" id="GO:0004527">
    <property type="term" value="F:exonuclease activity"/>
    <property type="evidence" value="ECO:0007669"/>
    <property type="project" value="UniProtKB-KW"/>
</dbReference>
<dbReference type="Gene3D" id="3.60.10.10">
    <property type="entry name" value="Endonuclease/exonuclease/phosphatase"/>
    <property type="match status" value="1"/>
</dbReference>
<dbReference type="InterPro" id="IPR005135">
    <property type="entry name" value="Endo/exonuclease/phosphatase"/>
</dbReference>
<dbReference type="Proteomes" id="UP000194469">
    <property type="component" value="Unassembled WGS sequence"/>
</dbReference>
<evidence type="ECO:0000259" key="1">
    <source>
        <dbReference type="Pfam" id="PF03372"/>
    </source>
</evidence>
<dbReference type="GO" id="GO:0016020">
    <property type="term" value="C:membrane"/>
    <property type="evidence" value="ECO:0007669"/>
    <property type="project" value="GOC"/>
</dbReference>
<name>A0A1Y6FQ82_9SPHN</name>
<evidence type="ECO:0000313" key="3">
    <source>
        <dbReference type="Proteomes" id="UP000194469"/>
    </source>
</evidence>
<dbReference type="RefSeq" id="WP_082657268.1">
    <property type="nucleotide sequence ID" value="NZ_FXWL01000002.1"/>
</dbReference>
<keyword evidence="2" id="KW-0540">Nuclease</keyword>
<dbReference type="Pfam" id="PF03372">
    <property type="entry name" value="Exo_endo_phos"/>
    <property type="match status" value="1"/>
</dbReference>
<keyword evidence="3" id="KW-1185">Reference proteome</keyword>
<dbReference type="GO" id="GO:0006506">
    <property type="term" value="P:GPI anchor biosynthetic process"/>
    <property type="evidence" value="ECO:0007669"/>
    <property type="project" value="TreeGrafter"/>
</dbReference>
<dbReference type="PANTHER" id="PTHR14859:SF15">
    <property type="entry name" value="ENDONUCLEASE_EXONUCLEASE_PHOSPHATASE DOMAIN-CONTAINING PROTEIN"/>
    <property type="match status" value="1"/>
</dbReference>
<accession>A0A1Y6FQ82</accession>
<dbReference type="GeneID" id="303002179"/>
<protein>
    <submittedName>
        <fullName evidence="2">Metal-dependent hydrolase, endonuclease/exonuclease/phosphatase family</fullName>
    </submittedName>
</protein>
<sequence>MIPPAPMIKVASYNMRKGIGLDRRRDPGRVLSVLGELDADIVALQEADRRFGTRASAIPPHMFEDHSDYVPVDLLDGRPYAIGWHGNALLVRKGVVVEESHALHLPTLEPRGAVAATVRVGDTRLRVVGMHLDISGLRRRQQARAILSHVAEGEKLPTVLMGDCNEWRNRGGCLHDFGEHHRLVDTGHSFHSRKPVARLDRIFASPELEAVDAGVHQSALAARASDHLPIWARFKTMED</sequence>
<reference evidence="3" key="1">
    <citation type="submission" date="2017-04" db="EMBL/GenBank/DDBJ databases">
        <authorList>
            <person name="Varghese N."/>
            <person name="Submissions S."/>
        </authorList>
    </citation>
    <scope>NUCLEOTIDE SEQUENCE [LARGE SCALE GENOMIC DNA]</scope>
    <source>
        <strain evidence="3">UI2</strain>
    </source>
</reference>
<feature type="domain" description="Endonuclease/exonuclease/phosphatase" evidence="1">
    <location>
        <begin position="11"/>
        <end position="227"/>
    </location>
</feature>
<keyword evidence="2" id="KW-0269">Exonuclease</keyword>
<dbReference type="EMBL" id="FXWL01000002">
    <property type="protein sequence ID" value="SMQ77128.1"/>
    <property type="molecule type" value="Genomic_DNA"/>
</dbReference>
<organism evidence="2 3">
    <name type="scientific">Sphingopyxis terrae subsp. ummariensis</name>
    <dbReference type="NCBI Taxonomy" id="429001"/>
    <lineage>
        <taxon>Bacteria</taxon>
        <taxon>Pseudomonadati</taxon>
        <taxon>Pseudomonadota</taxon>
        <taxon>Alphaproteobacteria</taxon>
        <taxon>Sphingomonadales</taxon>
        <taxon>Sphingomonadaceae</taxon>
        <taxon>Sphingopyxis</taxon>
    </lineage>
</organism>
<dbReference type="InterPro" id="IPR036691">
    <property type="entry name" value="Endo/exonu/phosph_ase_sf"/>
</dbReference>
<keyword evidence="2" id="KW-0255">Endonuclease</keyword>
<evidence type="ECO:0000313" key="2">
    <source>
        <dbReference type="EMBL" id="SMQ77128.1"/>
    </source>
</evidence>
<keyword evidence="2" id="KW-0378">Hydrolase</keyword>
<proteinExistence type="predicted"/>
<dbReference type="AlphaFoldDB" id="A0A1Y6FQ82"/>
<dbReference type="PANTHER" id="PTHR14859">
    <property type="entry name" value="CALCOFLUOR WHITE HYPERSENSITIVE PROTEIN PRECURSOR"/>
    <property type="match status" value="1"/>
</dbReference>
<dbReference type="GO" id="GO:0004519">
    <property type="term" value="F:endonuclease activity"/>
    <property type="evidence" value="ECO:0007669"/>
    <property type="project" value="UniProtKB-KW"/>
</dbReference>